<evidence type="ECO:0000256" key="2">
    <source>
        <dbReference type="ARBA" id="ARBA00006665"/>
    </source>
</evidence>
<dbReference type="PANTHER" id="PTHR10383:SF9">
    <property type="entry name" value="SERINE INCORPORATOR, ISOFORM F"/>
    <property type="match status" value="1"/>
</dbReference>
<feature type="transmembrane region" description="Helical" evidence="6">
    <location>
        <begin position="375"/>
        <end position="396"/>
    </location>
</feature>
<dbReference type="AlphaFoldDB" id="T1GGM6"/>
<dbReference type="STRING" id="36166.T1GGM6"/>
<feature type="signal peptide" evidence="7">
    <location>
        <begin position="1"/>
        <end position="16"/>
    </location>
</feature>
<feature type="transmembrane region" description="Helical" evidence="6">
    <location>
        <begin position="38"/>
        <end position="57"/>
    </location>
</feature>
<feature type="transmembrane region" description="Helical" evidence="6">
    <location>
        <begin position="211"/>
        <end position="232"/>
    </location>
</feature>
<feature type="transmembrane region" description="Helical" evidence="6">
    <location>
        <begin position="417"/>
        <end position="440"/>
    </location>
</feature>
<proteinExistence type="inferred from homology"/>
<dbReference type="InterPro" id="IPR005016">
    <property type="entry name" value="TDE1/TMS"/>
</dbReference>
<evidence type="ECO:0008006" key="10">
    <source>
        <dbReference type="Google" id="ProtNLM"/>
    </source>
</evidence>
<keyword evidence="3 6" id="KW-0812">Transmembrane</keyword>
<evidence type="ECO:0000256" key="6">
    <source>
        <dbReference type="SAM" id="Phobius"/>
    </source>
</evidence>
<dbReference type="EnsemblMetazoa" id="MESCA002549-RA">
    <property type="protein sequence ID" value="MESCA002549-PA"/>
    <property type="gene ID" value="MESCA002549"/>
</dbReference>
<dbReference type="OMA" id="KSPQWWD"/>
<evidence type="ECO:0000313" key="9">
    <source>
        <dbReference type="Proteomes" id="UP000015102"/>
    </source>
</evidence>
<feature type="chain" id="PRO_5004588281" description="Serine incorporator" evidence="7">
    <location>
        <begin position="17"/>
        <end position="446"/>
    </location>
</feature>
<protein>
    <recommendedName>
        <fullName evidence="10">Serine incorporator</fullName>
    </recommendedName>
</protein>
<feature type="transmembrane region" description="Helical" evidence="6">
    <location>
        <begin position="136"/>
        <end position="156"/>
    </location>
</feature>
<evidence type="ECO:0000313" key="8">
    <source>
        <dbReference type="EnsemblMetazoa" id="MESCA002549-PA"/>
    </source>
</evidence>
<dbReference type="Pfam" id="PF03348">
    <property type="entry name" value="Serinc"/>
    <property type="match status" value="1"/>
</dbReference>
<accession>T1GGM6</accession>
<sequence length="446" mass="48997">MGAVLGLCSAAQMACCCTGTAVSMCCQACPSCKNSTSARLMYALMLLLGAVLSAITLSPGLQDTLHKLPFCTNSNATSSYTGYLVEHATIQFDCSQVLGYMAVYRICFGLACFFAFMALIMIGVKSSRDPRSSIQNGFWGLKFLLAFGAAIGAIFIKSDSFEEAMMWIGLIGGLIFILVQCVIIIDFAYTWAGSWFSNYEENDSRGYLCALISATFIQFCLAIAGIVLLFIYFTKSDDCGLNKFFISMNLILGIVVSVVSILPAVQEKRPNSGLLQSAVITLYTIYLTWSAVANNPNKECNPGMIPFSKGNSKVTFETVNLLVWLFGCFVSLRSASFVSSVDSDNQVLTASLTDEESGKGGDHEKVWDNEKDSVAYSWSMFHMMFVTATLYVMMTLTNWYQPKSSLESFNSNEASMWIKIISSWLCIGLYGFSLVAPLLFPNREFE</sequence>
<keyword evidence="9" id="KW-1185">Reference proteome</keyword>
<dbReference type="EMBL" id="CAQQ02133494">
    <property type="status" value="NOT_ANNOTATED_CDS"/>
    <property type="molecule type" value="Genomic_DNA"/>
</dbReference>
<dbReference type="PANTHER" id="PTHR10383">
    <property type="entry name" value="SERINE INCORPORATOR"/>
    <property type="match status" value="1"/>
</dbReference>
<dbReference type="GO" id="GO:0016020">
    <property type="term" value="C:membrane"/>
    <property type="evidence" value="ECO:0007669"/>
    <property type="project" value="UniProtKB-SubCell"/>
</dbReference>
<keyword evidence="4 6" id="KW-1133">Transmembrane helix</keyword>
<feature type="transmembrane region" description="Helical" evidence="6">
    <location>
        <begin position="102"/>
        <end position="124"/>
    </location>
</feature>
<dbReference type="Proteomes" id="UP000015102">
    <property type="component" value="Unassembled WGS sequence"/>
</dbReference>
<evidence type="ECO:0000256" key="1">
    <source>
        <dbReference type="ARBA" id="ARBA00004141"/>
    </source>
</evidence>
<comment type="similarity">
    <text evidence="2">Belongs to the TDE1 family.</text>
</comment>
<name>T1GGM6_MEGSC</name>
<reference evidence="8" key="2">
    <citation type="submission" date="2015-06" db="UniProtKB">
        <authorList>
            <consortium name="EnsemblMetazoa"/>
        </authorList>
    </citation>
    <scope>IDENTIFICATION</scope>
</reference>
<keyword evidence="7" id="KW-0732">Signal</keyword>
<reference evidence="9" key="1">
    <citation type="submission" date="2013-02" db="EMBL/GenBank/DDBJ databases">
        <authorList>
            <person name="Hughes D."/>
        </authorList>
    </citation>
    <scope>NUCLEOTIDE SEQUENCE</scope>
    <source>
        <strain>Durham</strain>
        <strain evidence="9">NC isolate 2 -- Noor lab</strain>
    </source>
</reference>
<evidence type="ECO:0000256" key="5">
    <source>
        <dbReference type="ARBA" id="ARBA00023136"/>
    </source>
</evidence>
<feature type="transmembrane region" description="Helical" evidence="6">
    <location>
        <begin position="274"/>
        <end position="293"/>
    </location>
</feature>
<keyword evidence="5 6" id="KW-0472">Membrane</keyword>
<organism evidence="8 9">
    <name type="scientific">Megaselia scalaris</name>
    <name type="common">Humpbacked fly</name>
    <name type="synonym">Phora scalaris</name>
    <dbReference type="NCBI Taxonomy" id="36166"/>
    <lineage>
        <taxon>Eukaryota</taxon>
        <taxon>Metazoa</taxon>
        <taxon>Ecdysozoa</taxon>
        <taxon>Arthropoda</taxon>
        <taxon>Hexapoda</taxon>
        <taxon>Insecta</taxon>
        <taxon>Pterygota</taxon>
        <taxon>Neoptera</taxon>
        <taxon>Endopterygota</taxon>
        <taxon>Diptera</taxon>
        <taxon>Brachycera</taxon>
        <taxon>Muscomorpha</taxon>
        <taxon>Platypezoidea</taxon>
        <taxon>Phoridae</taxon>
        <taxon>Megaseliini</taxon>
        <taxon>Megaselia</taxon>
    </lineage>
</organism>
<comment type="subcellular location">
    <subcellularLocation>
        <location evidence="1">Membrane</location>
        <topology evidence="1">Multi-pass membrane protein</topology>
    </subcellularLocation>
</comment>
<feature type="transmembrane region" description="Helical" evidence="6">
    <location>
        <begin position="244"/>
        <end position="262"/>
    </location>
</feature>
<evidence type="ECO:0000256" key="4">
    <source>
        <dbReference type="ARBA" id="ARBA00022989"/>
    </source>
</evidence>
<evidence type="ECO:0000256" key="7">
    <source>
        <dbReference type="SAM" id="SignalP"/>
    </source>
</evidence>
<feature type="transmembrane region" description="Helical" evidence="6">
    <location>
        <begin position="168"/>
        <end position="191"/>
    </location>
</feature>
<feature type="transmembrane region" description="Helical" evidence="6">
    <location>
        <begin position="314"/>
        <end position="332"/>
    </location>
</feature>
<evidence type="ECO:0000256" key="3">
    <source>
        <dbReference type="ARBA" id="ARBA00022692"/>
    </source>
</evidence>
<dbReference type="HOGENOM" id="CLU_029574_5_0_1"/>